<proteinExistence type="predicted"/>
<accession>A0A0A9I377</accession>
<evidence type="ECO:0000313" key="2">
    <source>
        <dbReference type="EMBL" id="JAE39588.1"/>
    </source>
</evidence>
<sequence>MGGCSINRISRPACGGMRRPAVGERERERE</sequence>
<reference evidence="2" key="2">
    <citation type="journal article" date="2015" name="Data Brief">
        <title>Shoot transcriptome of the giant reed, Arundo donax.</title>
        <authorList>
            <person name="Barrero R.A."/>
            <person name="Guerrero F.D."/>
            <person name="Moolhuijzen P."/>
            <person name="Goolsby J.A."/>
            <person name="Tidwell J."/>
            <person name="Bellgard S.E."/>
            <person name="Bellgard M.I."/>
        </authorList>
    </citation>
    <scope>NUCLEOTIDE SEQUENCE</scope>
    <source>
        <tissue evidence="2">Shoot tissue taken approximately 20 cm above the soil surface</tissue>
    </source>
</reference>
<organism evidence="2">
    <name type="scientific">Arundo donax</name>
    <name type="common">Giant reed</name>
    <name type="synonym">Donax arundinaceus</name>
    <dbReference type="NCBI Taxonomy" id="35708"/>
    <lineage>
        <taxon>Eukaryota</taxon>
        <taxon>Viridiplantae</taxon>
        <taxon>Streptophyta</taxon>
        <taxon>Embryophyta</taxon>
        <taxon>Tracheophyta</taxon>
        <taxon>Spermatophyta</taxon>
        <taxon>Magnoliopsida</taxon>
        <taxon>Liliopsida</taxon>
        <taxon>Poales</taxon>
        <taxon>Poaceae</taxon>
        <taxon>PACMAD clade</taxon>
        <taxon>Arundinoideae</taxon>
        <taxon>Arundineae</taxon>
        <taxon>Arundo</taxon>
    </lineage>
</organism>
<dbReference type="EMBL" id="GBRH01158308">
    <property type="protein sequence ID" value="JAE39588.1"/>
    <property type="molecule type" value="Transcribed_RNA"/>
</dbReference>
<dbReference type="AlphaFoldDB" id="A0A0A9I377"/>
<feature type="region of interest" description="Disordered" evidence="1">
    <location>
        <begin position="1"/>
        <end position="30"/>
    </location>
</feature>
<feature type="compositionally biased region" description="Basic and acidic residues" evidence="1">
    <location>
        <begin position="21"/>
        <end position="30"/>
    </location>
</feature>
<protein>
    <submittedName>
        <fullName evidence="2">Uncharacterized protein</fullName>
    </submittedName>
</protein>
<evidence type="ECO:0000256" key="1">
    <source>
        <dbReference type="SAM" id="MobiDB-lite"/>
    </source>
</evidence>
<name>A0A0A9I377_ARUDO</name>
<reference evidence="2" key="1">
    <citation type="submission" date="2014-09" db="EMBL/GenBank/DDBJ databases">
        <authorList>
            <person name="Magalhaes I.L.F."/>
            <person name="Oliveira U."/>
            <person name="Santos F.R."/>
            <person name="Vidigal T.H.D.A."/>
            <person name="Brescovit A.D."/>
            <person name="Santos A.J."/>
        </authorList>
    </citation>
    <scope>NUCLEOTIDE SEQUENCE</scope>
    <source>
        <tissue evidence="2">Shoot tissue taken approximately 20 cm above the soil surface</tissue>
    </source>
</reference>